<evidence type="ECO:0000313" key="1">
    <source>
        <dbReference type="EMBL" id="GAA2522527.1"/>
    </source>
</evidence>
<dbReference type="Proteomes" id="UP001499978">
    <property type="component" value="Unassembled WGS sequence"/>
</dbReference>
<dbReference type="RefSeq" id="WP_344171697.1">
    <property type="nucleotide sequence ID" value="NZ_BAAARY010000008.1"/>
</dbReference>
<comment type="caution">
    <text evidence="1">The sequence shown here is derived from an EMBL/GenBank/DDBJ whole genome shotgun (WGS) entry which is preliminary data.</text>
</comment>
<keyword evidence="2" id="KW-1185">Reference proteome</keyword>
<protein>
    <submittedName>
        <fullName evidence="1">Uncharacterized protein</fullName>
    </submittedName>
</protein>
<accession>A0ABN3NJV1</accession>
<organism evidence="1 2">
    <name type="scientific">Pilimelia columellifera subsp. columellifera</name>
    <dbReference type="NCBI Taxonomy" id="706583"/>
    <lineage>
        <taxon>Bacteria</taxon>
        <taxon>Bacillati</taxon>
        <taxon>Actinomycetota</taxon>
        <taxon>Actinomycetes</taxon>
        <taxon>Micromonosporales</taxon>
        <taxon>Micromonosporaceae</taxon>
        <taxon>Pilimelia</taxon>
    </lineage>
</organism>
<evidence type="ECO:0000313" key="2">
    <source>
        <dbReference type="Proteomes" id="UP001499978"/>
    </source>
</evidence>
<proteinExistence type="predicted"/>
<dbReference type="EMBL" id="BAAARY010000008">
    <property type="protein sequence ID" value="GAA2522527.1"/>
    <property type="molecule type" value="Genomic_DNA"/>
</dbReference>
<gene>
    <name evidence="1" type="ORF">GCM10010201_20730</name>
</gene>
<name>A0ABN3NJV1_9ACTN</name>
<reference evidence="1 2" key="1">
    <citation type="journal article" date="2019" name="Int. J. Syst. Evol. Microbiol.">
        <title>The Global Catalogue of Microorganisms (GCM) 10K type strain sequencing project: providing services to taxonomists for standard genome sequencing and annotation.</title>
        <authorList>
            <consortium name="The Broad Institute Genomics Platform"/>
            <consortium name="The Broad Institute Genome Sequencing Center for Infectious Disease"/>
            <person name="Wu L."/>
            <person name="Ma J."/>
        </authorList>
    </citation>
    <scope>NUCLEOTIDE SEQUENCE [LARGE SCALE GENOMIC DNA]</scope>
    <source>
        <strain evidence="1 2">JCM 3367</strain>
    </source>
</reference>
<sequence length="130" mass="15642">MDESDVGVTLQQRGWRAAFTVEERAEAWSWLVTEVEKGYHDEVDEYTSDLYCRNWLHEAWLLLDDQVVLRWTDRIRNLDNRFRAATINDDGYVLSQFHYFDDPDLWWWRRYPRILVGELGRQLRSAGATE</sequence>